<evidence type="ECO:0000256" key="1">
    <source>
        <dbReference type="ARBA" id="ARBA00005361"/>
    </source>
</evidence>
<dbReference type="Proteomes" id="UP001626550">
    <property type="component" value="Unassembled WGS sequence"/>
</dbReference>
<protein>
    <submittedName>
        <fullName evidence="3">Tctex1 domain-containing protein 1</fullName>
    </submittedName>
</protein>
<dbReference type="CDD" id="cd21451">
    <property type="entry name" value="DLC-like_TCTEX1D"/>
    <property type="match status" value="1"/>
</dbReference>
<comment type="similarity">
    <text evidence="1">Belongs to the dynein light chain Tctex-type family.</text>
</comment>
<proteinExistence type="inferred from homology"/>
<name>A0ABD2PZ94_9PLAT</name>
<comment type="caution">
    <text evidence="3">The sequence shown here is derived from an EMBL/GenBank/DDBJ whole genome shotgun (WGS) entry which is preliminary data.</text>
</comment>
<dbReference type="PANTHER" id="PTHR21255:SF65">
    <property type="entry name" value="TCTEX1 DOMAIN-CONTAINING PROTEIN 2"/>
    <property type="match status" value="1"/>
</dbReference>
<dbReference type="InterPro" id="IPR038586">
    <property type="entry name" value="Tctex-1-like_sf"/>
</dbReference>
<dbReference type="Pfam" id="PF03645">
    <property type="entry name" value="Tctex-1"/>
    <property type="match status" value="1"/>
</dbReference>
<reference evidence="3 4" key="1">
    <citation type="submission" date="2024-11" db="EMBL/GenBank/DDBJ databases">
        <title>Adaptive evolution of stress response genes in parasites aligns with host niche diversity.</title>
        <authorList>
            <person name="Hahn C."/>
            <person name="Resl P."/>
        </authorList>
    </citation>
    <scope>NUCLEOTIDE SEQUENCE [LARGE SCALE GENOMIC DNA]</scope>
    <source>
        <strain evidence="3">EGGRZ-B1_66</strain>
        <tissue evidence="3">Body</tissue>
    </source>
</reference>
<gene>
    <name evidence="3" type="primary">TCTEX1D1</name>
    <name evidence="3" type="ORF">Ciccas_008664</name>
</gene>
<keyword evidence="4" id="KW-1185">Reference proteome</keyword>
<organism evidence="3 4">
    <name type="scientific">Cichlidogyrus casuarinus</name>
    <dbReference type="NCBI Taxonomy" id="1844966"/>
    <lineage>
        <taxon>Eukaryota</taxon>
        <taxon>Metazoa</taxon>
        <taxon>Spiralia</taxon>
        <taxon>Lophotrochozoa</taxon>
        <taxon>Platyhelminthes</taxon>
        <taxon>Monogenea</taxon>
        <taxon>Monopisthocotylea</taxon>
        <taxon>Dactylogyridea</taxon>
        <taxon>Ancyrocephalidae</taxon>
        <taxon>Cichlidogyrus</taxon>
    </lineage>
</organism>
<evidence type="ECO:0000313" key="4">
    <source>
        <dbReference type="Proteomes" id="UP001626550"/>
    </source>
</evidence>
<dbReference type="EMBL" id="JBJKFK010001570">
    <property type="protein sequence ID" value="KAL3312740.1"/>
    <property type="molecule type" value="Genomic_DNA"/>
</dbReference>
<feature type="region of interest" description="Disordered" evidence="2">
    <location>
        <begin position="1"/>
        <end position="47"/>
    </location>
</feature>
<dbReference type="PANTHER" id="PTHR21255">
    <property type="entry name" value="T-COMPLEX-ASSOCIATED-TESTIS-EXPRESSED 1/ DYNEIN LIGHT CHAIN"/>
    <property type="match status" value="1"/>
</dbReference>
<feature type="compositionally biased region" description="Polar residues" evidence="2">
    <location>
        <begin position="25"/>
        <end position="47"/>
    </location>
</feature>
<accession>A0ABD2PZ94</accession>
<evidence type="ECO:0000256" key="2">
    <source>
        <dbReference type="SAM" id="MobiDB-lite"/>
    </source>
</evidence>
<feature type="compositionally biased region" description="Polar residues" evidence="2">
    <location>
        <begin position="1"/>
        <end position="15"/>
    </location>
</feature>
<sequence>MSEENSQTTEVQGSRKTSRQEDESTASGAQSRRTSIMNMSRRGTITSNVRKSLVAHRDSFWKNTKGNAHSKSVQYENTFRTEPKPEERVSKKRIEDLLQEVLHGSLSDATYELMTAQTLSKNLANLIRKRLREMFPLARYKFVVLVHIGSNKNSSIMFASRGVWFVENGDTFAEASYKNASIYGVATVFATYYE</sequence>
<evidence type="ECO:0000313" key="3">
    <source>
        <dbReference type="EMBL" id="KAL3312740.1"/>
    </source>
</evidence>
<dbReference type="Gene3D" id="3.30.1140.40">
    <property type="entry name" value="Tctex-1"/>
    <property type="match status" value="1"/>
</dbReference>
<dbReference type="AlphaFoldDB" id="A0ABD2PZ94"/>
<dbReference type="InterPro" id="IPR005334">
    <property type="entry name" value="Tctex-1-like"/>
</dbReference>